<dbReference type="AlphaFoldDB" id="A0A4P6A2A9"/>
<dbReference type="Proteomes" id="UP000299794">
    <property type="component" value="Unassembled WGS sequence"/>
</dbReference>
<evidence type="ECO:0000313" key="4">
    <source>
        <dbReference type="Proteomes" id="UP000299794"/>
    </source>
</evidence>
<keyword evidence="1" id="KW-0175">Coiled coil</keyword>
<evidence type="ECO:0000256" key="1">
    <source>
        <dbReference type="SAM" id="Coils"/>
    </source>
</evidence>
<dbReference type="RefSeq" id="WP_026786668.1">
    <property type="nucleotide sequence ID" value="NZ_BJCD01000078.1"/>
</dbReference>
<sequence length="168" mass="19592">MAEIHPKSSTLPPKKRRDPALMARSQDEKQKKHEEYIGEIVESSIRESLQEETMLPKPVQLLQEGKLKLNKLQEKLRSDEKNLLNIAFAYGYNEIQQNQLSLQELRKKLESVAKDNELISFEILESNLDLVLKSRIADAYFIYINTGIELLYYRLVDQKKLPSLFTNN</sequence>
<comment type="caution">
    <text evidence="3">The sequence shown here is derived from an EMBL/GenBank/DDBJ whole genome shotgun (WGS) entry which is preliminary data.</text>
</comment>
<organism evidence="3 4">
    <name type="scientific">Planktothrix agardhii CCAP 1459/11A</name>
    <dbReference type="NCBI Taxonomy" id="282420"/>
    <lineage>
        <taxon>Bacteria</taxon>
        <taxon>Bacillati</taxon>
        <taxon>Cyanobacteriota</taxon>
        <taxon>Cyanophyceae</taxon>
        <taxon>Oscillatoriophycideae</taxon>
        <taxon>Oscillatoriales</taxon>
        <taxon>Microcoleaceae</taxon>
        <taxon>Planktothrix</taxon>
    </lineage>
</organism>
<gene>
    <name evidence="3" type="ORF">PA905_45740</name>
</gene>
<feature type="coiled-coil region" evidence="1">
    <location>
        <begin position="62"/>
        <end position="115"/>
    </location>
</feature>
<accession>A0A4P6A2A9</accession>
<evidence type="ECO:0000256" key="2">
    <source>
        <dbReference type="SAM" id="MobiDB-lite"/>
    </source>
</evidence>
<name>A0A4P6A2A9_PLAAG</name>
<protein>
    <submittedName>
        <fullName evidence="3">Uncharacterized protein</fullName>
    </submittedName>
</protein>
<proteinExistence type="predicted"/>
<reference evidence="4" key="1">
    <citation type="submission" date="2019-02" db="EMBL/GenBank/DDBJ databases">
        <title>Draft genome sequence of Planktothrix agardhii NIES-905.</title>
        <authorList>
            <person name="Yamaguchi H."/>
            <person name="Suzuki S."/>
            <person name="Kawachi M."/>
        </authorList>
    </citation>
    <scope>NUCLEOTIDE SEQUENCE [LARGE SCALE GENOMIC DNA]</scope>
    <source>
        <strain evidence="4">CCAP 1459/11A</strain>
    </source>
</reference>
<dbReference type="EMBL" id="BJCD01000078">
    <property type="protein sequence ID" value="GDZ96141.1"/>
    <property type="molecule type" value="Genomic_DNA"/>
</dbReference>
<evidence type="ECO:0000313" key="3">
    <source>
        <dbReference type="EMBL" id="GDZ96141.1"/>
    </source>
</evidence>
<feature type="region of interest" description="Disordered" evidence="2">
    <location>
        <begin position="1"/>
        <end position="33"/>
    </location>
</feature>